<keyword evidence="1" id="KW-0175">Coiled coil</keyword>
<dbReference type="SUPFAM" id="SSF58100">
    <property type="entry name" value="Bacterial hemolysins"/>
    <property type="match status" value="1"/>
</dbReference>
<proteinExistence type="predicted"/>
<keyword evidence="2" id="KW-0812">Transmembrane</keyword>
<protein>
    <recommendedName>
        <fullName evidence="6">tRNA (Guanine-N1)-methyltransferase</fullName>
    </recommendedName>
</protein>
<gene>
    <name evidence="4" type="ORF">ACFO3O_10700</name>
</gene>
<feature type="chain" id="PRO_5045102349" description="tRNA (Guanine-N1)-methyltransferase" evidence="3">
    <location>
        <begin position="22"/>
        <end position="205"/>
    </location>
</feature>
<name>A0ABV9HX11_9FLAO</name>
<evidence type="ECO:0000256" key="1">
    <source>
        <dbReference type="SAM" id="Coils"/>
    </source>
</evidence>
<reference evidence="5" key="1">
    <citation type="journal article" date="2019" name="Int. J. Syst. Evol. Microbiol.">
        <title>The Global Catalogue of Microorganisms (GCM) 10K type strain sequencing project: providing services to taxonomists for standard genome sequencing and annotation.</title>
        <authorList>
            <consortium name="The Broad Institute Genomics Platform"/>
            <consortium name="The Broad Institute Genome Sequencing Center for Infectious Disease"/>
            <person name="Wu L."/>
            <person name="Ma J."/>
        </authorList>
    </citation>
    <scope>NUCLEOTIDE SEQUENCE [LARGE SCALE GENOMIC DNA]</scope>
    <source>
        <strain evidence="5">YJ-61-S</strain>
    </source>
</reference>
<keyword evidence="5" id="KW-1185">Reference proteome</keyword>
<feature type="signal peptide" evidence="3">
    <location>
        <begin position="1"/>
        <end position="21"/>
    </location>
</feature>
<dbReference type="RefSeq" id="WP_379978598.1">
    <property type="nucleotide sequence ID" value="NZ_JBHSFV010000005.1"/>
</dbReference>
<keyword evidence="2" id="KW-1133">Transmembrane helix</keyword>
<evidence type="ECO:0008006" key="6">
    <source>
        <dbReference type="Google" id="ProtNLM"/>
    </source>
</evidence>
<evidence type="ECO:0000256" key="3">
    <source>
        <dbReference type="SAM" id="SignalP"/>
    </source>
</evidence>
<dbReference type="Proteomes" id="UP001596043">
    <property type="component" value="Unassembled WGS sequence"/>
</dbReference>
<keyword evidence="2" id="KW-0472">Membrane</keyword>
<feature type="coiled-coil region" evidence="1">
    <location>
        <begin position="67"/>
        <end position="115"/>
    </location>
</feature>
<feature type="transmembrane region" description="Helical" evidence="2">
    <location>
        <begin position="134"/>
        <end position="151"/>
    </location>
</feature>
<evidence type="ECO:0000313" key="4">
    <source>
        <dbReference type="EMBL" id="MFC4634378.1"/>
    </source>
</evidence>
<evidence type="ECO:0000256" key="2">
    <source>
        <dbReference type="SAM" id="Phobius"/>
    </source>
</evidence>
<organism evidence="4 5">
    <name type="scientific">Dokdonia ponticola</name>
    <dbReference type="NCBI Taxonomy" id="2041041"/>
    <lineage>
        <taxon>Bacteria</taxon>
        <taxon>Pseudomonadati</taxon>
        <taxon>Bacteroidota</taxon>
        <taxon>Flavobacteriia</taxon>
        <taxon>Flavobacteriales</taxon>
        <taxon>Flavobacteriaceae</taxon>
        <taxon>Dokdonia</taxon>
    </lineage>
</organism>
<feature type="coiled-coil region" evidence="1">
    <location>
        <begin position="160"/>
        <end position="202"/>
    </location>
</feature>
<dbReference type="EMBL" id="JBHSFV010000005">
    <property type="protein sequence ID" value="MFC4634378.1"/>
    <property type="molecule type" value="Genomic_DNA"/>
</dbReference>
<sequence>MTKATLSLLTLCLGVLLNVQAQETQDQDNDPTTVIEQYNQVIESSGNYNNGPKRYKVIDRTKLDRYRKQLTDSVTSLKTKITNLNKRIEDQTSEISSLNTNLTNTQKSLENTNLEKDSINFFGAQMSKGSYQTMMWSIVGVLFLGLLLFIFKFKSSNSLTYQAKRKLEELELDFDDYKRKALEKEQKLGRQLQDERNKLLKQSKS</sequence>
<accession>A0ABV9HX11</accession>
<evidence type="ECO:0000313" key="5">
    <source>
        <dbReference type="Proteomes" id="UP001596043"/>
    </source>
</evidence>
<comment type="caution">
    <text evidence="4">The sequence shown here is derived from an EMBL/GenBank/DDBJ whole genome shotgun (WGS) entry which is preliminary data.</text>
</comment>
<keyword evidence="3" id="KW-0732">Signal</keyword>
<dbReference type="Gene3D" id="1.20.1170.10">
    <property type="match status" value="1"/>
</dbReference>